<gene>
    <name evidence="4" type="primary">rpmI</name>
    <name evidence="6" type="ORF">AUK04_02110</name>
</gene>
<dbReference type="PROSITE" id="PS00936">
    <property type="entry name" value="RIBOSOMAL_L35"/>
    <property type="match status" value="1"/>
</dbReference>
<evidence type="ECO:0000256" key="5">
    <source>
        <dbReference type="RuleBase" id="RU000568"/>
    </source>
</evidence>
<sequence length="66" mass="7922">MKNKIKTRKSALKRFKLTKNGKVLHRSQMLRHLRSKKNKSHIRQLKRMKLVKGKNRIKIMKMLGKA</sequence>
<evidence type="ECO:0000313" key="6">
    <source>
        <dbReference type="EMBL" id="OIP84660.1"/>
    </source>
</evidence>
<protein>
    <recommendedName>
        <fullName evidence="4">Large ribosomal subunit protein bL35</fullName>
    </recommendedName>
</protein>
<dbReference type="GO" id="GO:0006412">
    <property type="term" value="P:translation"/>
    <property type="evidence" value="ECO:0007669"/>
    <property type="project" value="UniProtKB-UniRule"/>
</dbReference>
<dbReference type="InterPro" id="IPR021137">
    <property type="entry name" value="Ribosomal_bL35-like"/>
</dbReference>
<organism evidence="6 7">
    <name type="scientific">Candidatus Roizmanbacteria bacterium CG2_30_33_16</name>
    <dbReference type="NCBI Taxonomy" id="1805340"/>
    <lineage>
        <taxon>Bacteria</taxon>
        <taxon>Candidatus Roizmaniibacteriota</taxon>
    </lineage>
</organism>
<dbReference type="InterPro" id="IPR001706">
    <property type="entry name" value="Ribosomal_bL35"/>
</dbReference>
<dbReference type="AlphaFoldDB" id="A0A1J5HJ46"/>
<dbReference type="GO" id="GO:0003735">
    <property type="term" value="F:structural constituent of ribosome"/>
    <property type="evidence" value="ECO:0007669"/>
    <property type="project" value="InterPro"/>
</dbReference>
<keyword evidence="3 4" id="KW-0687">Ribonucleoprotein</keyword>
<evidence type="ECO:0000313" key="7">
    <source>
        <dbReference type="Proteomes" id="UP000183758"/>
    </source>
</evidence>
<dbReference type="InterPro" id="IPR018265">
    <property type="entry name" value="Ribosomal_bL35_CS"/>
</dbReference>
<comment type="caution">
    <text evidence="6">The sequence shown here is derived from an EMBL/GenBank/DDBJ whole genome shotgun (WGS) entry which is preliminary data.</text>
</comment>
<dbReference type="GO" id="GO:1990904">
    <property type="term" value="C:ribonucleoprotein complex"/>
    <property type="evidence" value="ECO:0007669"/>
    <property type="project" value="UniProtKB-KW"/>
</dbReference>
<evidence type="ECO:0000256" key="4">
    <source>
        <dbReference type="HAMAP-Rule" id="MF_00514"/>
    </source>
</evidence>
<dbReference type="GO" id="GO:0005840">
    <property type="term" value="C:ribosome"/>
    <property type="evidence" value="ECO:0007669"/>
    <property type="project" value="UniProtKB-KW"/>
</dbReference>
<accession>A0A1J5HJ46</accession>
<evidence type="ECO:0000256" key="3">
    <source>
        <dbReference type="ARBA" id="ARBA00023274"/>
    </source>
</evidence>
<reference evidence="6 7" key="1">
    <citation type="journal article" date="2016" name="Environ. Microbiol.">
        <title>Genomic resolution of a cold subsurface aquifer community provides metabolic insights for novel microbes adapted to high CO concentrations.</title>
        <authorList>
            <person name="Probst A.J."/>
            <person name="Castelle C.J."/>
            <person name="Singh A."/>
            <person name="Brown C.T."/>
            <person name="Anantharaman K."/>
            <person name="Sharon I."/>
            <person name="Hug L.A."/>
            <person name="Burstein D."/>
            <person name="Emerson J.B."/>
            <person name="Thomas B.C."/>
            <person name="Banfield J.F."/>
        </authorList>
    </citation>
    <scope>NUCLEOTIDE SEQUENCE [LARGE SCALE GENOMIC DNA]</scope>
    <source>
        <strain evidence="6">CG2_30_33_16</strain>
    </source>
</reference>
<keyword evidence="2 4" id="KW-0689">Ribosomal protein</keyword>
<name>A0A1J5HJ46_9BACT</name>
<evidence type="ECO:0000256" key="1">
    <source>
        <dbReference type="ARBA" id="ARBA00006598"/>
    </source>
</evidence>
<dbReference type="PRINTS" id="PR00064">
    <property type="entry name" value="RIBOSOMALL35"/>
</dbReference>
<comment type="similarity">
    <text evidence="1 4 5">Belongs to the bacterial ribosomal protein bL35 family.</text>
</comment>
<evidence type="ECO:0000256" key="2">
    <source>
        <dbReference type="ARBA" id="ARBA00022980"/>
    </source>
</evidence>
<dbReference type="Gene3D" id="4.10.410.60">
    <property type="match status" value="1"/>
</dbReference>
<dbReference type="EMBL" id="MNZM01000049">
    <property type="protein sequence ID" value="OIP84660.1"/>
    <property type="molecule type" value="Genomic_DNA"/>
</dbReference>
<dbReference type="HAMAP" id="MF_00514">
    <property type="entry name" value="Ribosomal_bL35"/>
    <property type="match status" value="1"/>
</dbReference>
<dbReference type="InterPro" id="IPR037229">
    <property type="entry name" value="Ribosomal_bL35_sf"/>
</dbReference>
<dbReference type="NCBIfam" id="TIGR00001">
    <property type="entry name" value="rpmI_bact"/>
    <property type="match status" value="1"/>
</dbReference>
<dbReference type="Proteomes" id="UP000183758">
    <property type="component" value="Unassembled WGS sequence"/>
</dbReference>
<dbReference type="SUPFAM" id="SSF143034">
    <property type="entry name" value="L35p-like"/>
    <property type="match status" value="1"/>
</dbReference>
<proteinExistence type="inferred from homology"/>
<dbReference type="Pfam" id="PF01632">
    <property type="entry name" value="Ribosomal_L35p"/>
    <property type="match status" value="1"/>
</dbReference>